<gene>
    <name evidence="1" type="ORF">ACFSRY_17330</name>
</gene>
<evidence type="ECO:0000313" key="1">
    <source>
        <dbReference type="EMBL" id="MFD2515640.1"/>
    </source>
</evidence>
<dbReference type="RefSeq" id="WP_377510775.1">
    <property type="nucleotide sequence ID" value="NZ_JBHULU010000021.1"/>
</dbReference>
<keyword evidence="2" id="KW-1185">Reference proteome</keyword>
<sequence>MVKSVYFICCSPSQPERTGYEHQILSIAEGLNCLGVMSYCNINYWRERESECSYVIKNNPSISFKECDVVVFSSNFLSTEGIGNLPKKLFDKGRKYKLIFIDQADGVVTPGFDIHNEVDIVLKSHYNLKYNYPRNFRPWQFGLTNRIINATLPERVTTRNNDILVNFRVKHSTREIASKWILPVIGKYLTPNEATESLTENVSNLDRLFWQQTGRRHYASYYRRLNSSTACACFGGYFQKSIPFQQNKIGYFLSHLDYKFKIFSFNKVYQYDSWRFWESLVAGCCTFHIDLERYGAVLPVMPINGIHYLGVDFNNPSTFEKQLAKGIEHLHKIGEQGRAWVLENYSPKATAERFLDLIKSFSN</sequence>
<dbReference type="EMBL" id="JBHULU010000021">
    <property type="protein sequence ID" value="MFD2515640.1"/>
    <property type="molecule type" value="Genomic_DNA"/>
</dbReference>
<protein>
    <submittedName>
        <fullName evidence="1">Glycosyltransferase</fullName>
    </submittedName>
</protein>
<proteinExistence type="predicted"/>
<organism evidence="1 2">
    <name type="scientific">Pontibacter locisalis</name>
    <dbReference type="NCBI Taxonomy" id="1719035"/>
    <lineage>
        <taxon>Bacteria</taxon>
        <taxon>Pseudomonadati</taxon>
        <taxon>Bacteroidota</taxon>
        <taxon>Cytophagia</taxon>
        <taxon>Cytophagales</taxon>
        <taxon>Hymenobacteraceae</taxon>
        <taxon>Pontibacter</taxon>
    </lineage>
</organism>
<dbReference type="Proteomes" id="UP001597544">
    <property type="component" value="Unassembled WGS sequence"/>
</dbReference>
<evidence type="ECO:0000313" key="2">
    <source>
        <dbReference type="Proteomes" id="UP001597544"/>
    </source>
</evidence>
<comment type="caution">
    <text evidence="1">The sequence shown here is derived from an EMBL/GenBank/DDBJ whole genome shotgun (WGS) entry which is preliminary data.</text>
</comment>
<accession>A0ABW5IQI2</accession>
<reference evidence="2" key="1">
    <citation type="journal article" date="2019" name="Int. J. Syst. Evol. Microbiol.">
        <title>The Global Catalogue of Microorganisms (GCM) 10K type strain sequencing project: providing services to taxonomists for standard genome sequencing and annotation.</title>
        <authorList>
            <consortium name="The Broad Institute Genomics Platform"/>
            <consortium name="The Broad Institute Genome Sequencing Center for Infectious Disease"/>
            <person name="Wu L."/>
            <person name="Ma J."/>
        </authorList>
    </citation>
    <scope>NUCLEOTIDE SEQUENCE [LARGE SCALE GENOMIC DNA]</scope>
    <source>
        <strain evidence="2">KCTC 42498</strain>
    </source>
</reference>
<name>A0ABW5IQI2_9BACT</name>